<evidence type="ECO:0000256" key="11">
    <source>
        <dbReference type="ARBA" id="ARBA00031642"/>
    </source>
</evidence>
<comment type="catalytic activity">
    <reaction evidence="15">
        <text>(2R)-2,3-bisphosphoglycerate + H2O = (2R)-2-phosphoglycerate + phosphate</text>
        <dbReference type="Rhea" id="RHEA:27381"/>
        <dbReference type="ChEBI" id="CHEBI:15377"/>
        <dbReference type="ChEBI" id="CHEBI:43474"/>
        <dbReference type="ChEBI" id="CHEBI:58248"/>
        <dbReference type="ChEBI" id="CHEBI:58289"/>
        <dbReference type="EC" id="3.1.3.80"/>
    </reaction>
    <physiologicalReaction direction="left-to-right" evidence="15">
        <dbReference type="Rhea" id="RHEA:27382"/>
    </physiologicalReaction>
</comment>
<dbReference type="InterPro" id="IPR016274">
    <property type="entry name" value="Histidine_acid_Pase_euk"/>
</dbReference>
<comment type="catalytic activity">
    <reaction evidence="13">
        <text>1D-myo-inositol 1,2,4,5,6-pentakisphosphate + H2O = 1D-myo-inositol 1,2,5,6-tetrakisphosphate + phosphate</text>
        <dbReference type="Rhea" id="RHEA:77115"/>
        <dbReference type="ChEBI" id="CHEBI:15377"/>
        <dbReference type="ChEBI" id="CHEBI:43474"/>
        <dbReference type="ChEBI" id="CHEBI:57798"/>
        <dbReference type="ChEBI" id="CHEBI:195535"/>
        <dbReference type="EC" id="3.1.3.62"/>
    </reaction>
    <physiologicalReaction direction="left-to-right" evidence="13">
        <dbReference type="Rhea" id="RHEA:77116"/>
    </physiologicalReaction>
</comment>
<keyword evidence="6" id="KW-1003">Cell membrane</keyword>
<dbReference type="EMBL" id="JAHIBW010000008">
    <property type="protein sequence ID" value="KAG7308921.1"/>
    <property type="molecule type" value="Genomic_DNA"/>
</dbReference>
<evidence type="ECO:0000256" key="12">
    <source>
        <dbReference type="ARBA" id="ARBA00043668"/>
    </source>
</evidence>
<comment type="catalytic activity">
    <reaction evidence="12">
        <text>1D-myo-inositol 1,2,5,6-tetrakisphosphate + H2O = 1D-myo-inositol 1,2,6-trisphosphate + phosphate</text>
        <dbReference type="Rhea" id="RHEA:77119"/>
        <dbReference type="ChEBI" id="CHEBI:15377"/>
        <dbReference type="ChEBI" id="CHEBI:43474"/>
        <dbReference type="ChEBI" id="CHEBI:195535"/>
        <dbReference type="ChEBI" id="CHEBI:195537"/>
        <dbReference type="EC" id="3.1.3.62"/>
    </reaction>
    <physiologicalReaction direction="left-to-right" evidence="12">
        <dbReference type="Rhea" id="RHEA:77120"/>
    </physiologicalReaction>
</comment>
<dbReference type="EC" id="3.1.3.80" evidence="3"/>
<evidence type="ECO:0000256" key="15">
    <source>
        <dbReference type="ARBA" id="ARBA00043832"/>
    </source>
</evidence>
<dbReference type="Pfam" id="PF00328">
    <property type="entry name" value="His_Phos_2"/>
    <property type="match status" value="1"/>
</dbReference>
<evidence type="ECO:0000256" key="10">
    <source>
        <dbReference type="ARBA" id="ARBA00023180"/>
    </source>
</evidence>
<keyword evidence="7 17" id="KW-0732">Signal</keyword>
<evidence type="ECO:0000256" key="8">
    <source>
        <dbReference type="ARBA" id="ARBA00022801"/>
    </source>
</evidence>
<feature type="transmembrane region" description="Helical" evidence="16">
    <location>
        <begin position="445"/>
        <end position="468"/>
    </location>
</feature>
<comment type="caution">
    <text evidence="18">The sequence shown here is derived from an EMBL/GenBank/DDBJ whole genome shotgun (WGS) entry which is preliminary data.</text>
</comment>
<comment type="catalytic activity">
    <reaction evidence="14">
        <text>1D-myo-inositol hexakisphosphate + H2O = 1D-myo-inositol 1,2,4,5,6-pentakisphosphate + phosphate</text>
        <dbReference type="Rhea" id="RHEA:16989"/>
        <dbReference type="ChEBI" id="CHEBI:15377"/>
        <dbReference type="ChEBI" id="CHEBI:43474"/>
        <dbReference type="ChEBI" id="CHEBI:57798"/>
        <dbReference type="ChEBI" id="CHEBI:58130"/>
        <dbReference type="EC" id="3.1.3.62"/>
    </reaction>
    <physiologicalReaction direction="left-to-right" evidence="14">
        <dbReference type="Rhea" id="RHEA:16990"/>
    </physiologicalReaction>
</comment>
<dbReference type="Proteomes" id="UP000823941">
    <property type="component" value="Chromosome 8"/>
</dbReference>
<name>A0ABQ7QV34_PLUXY</name>
<protein>
    <recommendedName>
        <fullName evidence="5">Multiple inositol polyphosphate phosphatase 1</fullName>
        <ecNumber evidence="4">3.1.3.62</ecNumber>
        <ecNumber evidence="3">3.1.3.80</ecNumber>
    </recommendedName>
    <alternativeName>
        <fullName evidence="11">2,3-bisphosphoglycerate 3-phosphatase</fullName>
    </alternativeName>
</protein>
<comment type="similarity">
    <text evidence="2">Belongs to the histidine acid phosphatase family. MINPP1 subfamily.</text>
</comment>
<gene>
    <name evidence="18" type="ORF">JYU34_006192</name>
</gene>
<proteinExistence type="inferred from homology"/>
<evidence type="ECO:0000313" key="18">
    <source>
        <dbReference type="EMBL" id="KAG7308921.1"/>
    </source>
</evidence>
<accession>A0ABQ7QV34</accession>
<evidence type="ECO:0000256" key="7">
    <source>
        <dbReference type="ARBA" id="ARBA00022729"/>
    </source>
</evidence>
<dbReference type="PANTHER" id="PTHR20963">
    <property type="entry name" value="MULTIPLE INOSITOL POLYPHOSPHATE PHOSPHATASE-RELATED"/>
    <property type="match status" value="1"/>
</dbReference>
<dbReference type="InterPro" id="IPR000560">
    <property type="entry name" value="His_Pase_clade-2"/>
</dbReference>
<reference evidence="18 19" key="1">
    <citation type="submission" date="2021-06" db="EMBL/GenBank/DDBJ databases">
        <title>A haploid diamondback moth (Plutella xylostella L.) genome assembly resolves 31 chromosomes and identifies a diamide resistance mutation.</title>
        <authorList>
            <person name="Ward C.M."/>
            <person name="Perry K.D."/>
            <person name="Baker G."/>
            <person name="Powis K."/>
            <person name="Heckel D.G."/>
            <person name="Baxter S.W."/>
        </authorList>
    </citation>
    <scope>NUCLEOTIDE SEQUENCE [LARGE SCALE GENOMIC DNA]</scope>
    <source>
        <strain evidence="18 19">LV</strain>
        <tissue evidence="18">Single pupa</tissue>
    </source>
</reference>
<dbReference type="Gene3D" id="3.40.50.1240">
    <property type="entry name" value="Phosphoglycerate mutase-like"/>
    <property type="match status" value="1"/>
</dbReference>
<evidence type="ECO:0000256" key="16">
    <source>
        <dbReference type="SAM" id="Phobius"/>
    </source>
</evidence>
<keyword evidence="16" id="KW-1133">Transmembrane helix</keyword>
<evidence type="ECO:0000313" key="19">
    <source>
        <dbReference type="Proteomes" id="UP000823941"/>
    </source>
</evidence>
<keyword evidence="10" id="KW-0325">Glycoprotein</keyword>
<evidence type="ECO:0000256" key="3">
    <source>
        <dbReference type="ARBA" id="ARBA00012976"/>
    </source>
</evidence>
<feature type="chain" id="PRO_5046890286" description="Multiple inositol polyphosphate phosphatase 1" evidence="17">
    <location>
        <begin position="19"/>
        <end position="471"/>
    </location>
</feature>
<dbReference type="PANTHER" id="PTHR20963:SF8">
    <property type="entry name" value="MULTIPLE INOSITOL POLYPHOSPHATE PHOSPHATASE 1"/>
    <property type="match status" value="1"/>
</dbReference>
<evidence type="ECO:0000256" key="4">
    <source>
        <dbReference type="ARBA" id="ARBA00013040"/>
    </source>
</evidence>
<evidence type="ECO:0000256" key="5">
    <source>
        <dbReference type="ARBA" id="ARBA00018097"/>
    </source>
</evidence>
<organism evidence="18 19">
    <name type="scientific">Plutella xylostella</name>
    <name type="common">Diamondback moth</name>
    <name type="synonym">Plutella maculipennis</name>
    <dbReference type="NCBI Taxonomy" id="51655"/>
    <lineage>
        <taxon>Eukaryota</taxon>
        <taxon>Metazoa</taxon>
        <taxon>Ecdysozoa</taxon>
        <taxon>Arthropoda</taxon>
        <taxon>Hexapoda</taxon>
        <taxon>Insecta</taxon>
        <taxon>Pterygota</taxon>
        <taxon>Neoptera</taxon>
        <taxon>Endopterygota</taxon>
        <taxon>Lepidoptera</taxon>
        <taxon>Glossata</taxon>
        <taxon>Ditrysia</taxon>
        <taxon>Yponomeutoidea</taxon>
        <taxon>Plutellidae</taxon>
        <taxon>Plutella</taxon>
    </lineage>
</organism>
<keyword evidence="16" id="KW-0812">Transmembrane</keyword>
<keyword evidence="8" id="KW-0378">Hydrolase</keyword>
<dbReference type="PROSITE" id="PS51257">
    <property type="entry name" value="PROKAR_LIPOPROTEIN"/>
    <property type="match status" value="1"/>
</dbReference>
<evidence type="ECO:0000256" key="13">
    <source>
        <dbReference type="ARBA" id="ARBA00043671"/>
    </source>
</evidence>
<feature type="signal peptide" evidence="17">
    <location>
        <begin position="1"/>
        <end position="18"/>
    </location>
</feature>
<evidence type="ECO:0000256" key="9">
    <source>
        <dbReference type="ARBA" id="ARBA00023136"/>
    </source>
</evidence>
<evidence type="ECO:0000256" key="2">
    <source>
        <dbReference type="ARBA" id="ARBA00008422"/>
    </source>
</evidence>
<evidence type="ECO:0000256" key="1">
    <source>
        <dbReference type="ARBA" id="ARBA00004236"/>
    </source>
</evidence>
<evidence type="ECO:0000256" key="14">
    <source>
        <dbReference type="ARBA" id="ARBA00043691"/>
    </source>
</evidence>
<evidence type="ECO:0000256" key="17">
    <source>
        <dbReference type="SAM" id="SignalP"/>
    </source>
</evidence>
<dbReference type="CDD" id="cd07061">
    <property type="entry name" value="HP_HAP_like"/>
    <property type="match status" value="1"/>
</dbReference>
<keyword evidence="9 16" id="KW-0472">Membrane</keyword>
<dbReference type="PIRSF" id="PIRSF000894">
    <property type="entry name" value="Acid_phosphatase"/>
    <property type="match status" value="1"/>
</dbReference>
<dbReference type="InterPro" id="IPR029033">
    <property type="entry name" value="His_PPase_superfam"/>
</dbReference>
<dbReference type="EC" id="3.1.3.62" evidence="4"/>
<dbReference type="SUPFAM" id="SSF53254">
    <property type="entry name" value="Phosphoglycerate mutase-like"/>
    <property type="match status" value="1"/>
</dbReference>
<evidence type="ECO:0000256" key="6">
    <source>
        <dbReference type="ARBA" id="ARBA00022475"/>
    </source>
</evidence>
<comment type="subcellular location">
    <subcellularLocation>
        <location evidence="1">Cell membrane</location>
    </subcellularLocation>
</comment>
<keyword evidence="19" id="KW-1185">Reference proteome</keyword>
<sequence length="471" mass="52681">MFVCRSLLVLLLVGLVSCESGCYFNRQCAYPLYSSKTPYDTVRGDVRDHPKLEGCSAVSVWSLHRHGNRNPGSGVVESTRLVALMKDDIIAAWEAGRGELCAQDIDLFRAFQWNSTIEASPSFLTGTGYDELLHLGQRIRQRHPELVEGNLTDAVYFRVTNEQRTVASAMAYRHGLLGEESDVPIDGPWDPDMVIRPYAFCERYTKEVRGEAAPVNAQIDAFQNSAPYAAVVSAVQKRLGLTRSLTADEVYHFYELCRFDRSWQPALRSPWCAAFSDEDLVVLEYRDDIRHYYRNGYASWLNPRLGRPVIKDLLDTFTAAAEGAPRRVTAYFSHDTMLQMAFAALGLYKDEFTLVGDSMVPERQYRTSYIAAFSTNILAVLYRCGDSDNQTHRVQMFINEKETPLCPAGGCSWDQFQDHFQQFRDADLSFCNSTSAAGPDGGGNLPGGAVAVSVPVFLILAQAAMFVLNRV</sequence>